<feature type="domain" description="Leucine-binding protein" evidence="4">
    <location>
        <begin position="50"/>
        <end position="359"/>
    </location>
</feature>
<comment type="similarity">
    <text evidence="1">Belongs to the leucine-binding protein family.</text>
</comment>
<evidence type="ECO:0000256" key="1">
    <source>
        <dbReference type="ARBA" id="ARBA00010062"/>
    </source>
</evidence>
<dbReference type="Gene3D" id="3.40.50.2300">
    <property type="match status" value="2"/>
</dbReference>
<protein>
    <submittedName>
        <fullName evidence="5">ABC transporter substrate-binding protein</fullName>
    </submittedName>
</protein>
<gene>
    <name evidence="5" type="ORF">HR057_07825</name>
</gene>
<organism evidence="5 6">
    <name type="scientific">Calidifontibacillus erzurumensis</name>
    <dbReference type="NCBI Taxonomy" id="2741433"/>
    <lineage>
        <taxon>Bacteria</taxon>
        <taxon>Bacillati</taxon>
        <taxon>Bacillota</taxon>
        <taxon>Bacilli</taxon>
        <taxon>Bacillales</taxon>
        <taxon>Bacillaceae</taxon>
        <taxon>Calidifontibacillus/Schinkia group</taxon>
        <taxon>Calidifontibacillus</taxon>
    </lineage>
</organism>
<dbReference type="SUPFAM" id="SSF53822">
    <property type="entry name" value="Periplasmic binding protein-like I"/>
    <property type="match status" value="1"/>
</dbReference>
<reference evidence="5" key="1">
    <citation type="submission" date="2020-06" db="EMBL/GenBank/DDBJ databases">
        <title>A novel thermopfilic bacterium from Erzurum, Turkey.</title>
        <authorList>
            <person name="Adiguzel A."/>
            <person name="Ay H."/>
            <person name="Baltaci M.O."/>
        </authorList>
    </citation>
    <scope>NUCLEOTIDE SEQUENCE</scope>
    <source>
        <strain evidence="5">P2</strain>
    </source>
</reference>
<keyword evidence="6" id="KW-1185">Reference proteome</keyword>
<dbReference type="InterPro" id="IPR051010">
    <property type="entry name" value="BCAA_transport"/>
</dbReference>
<feature type="signal peptide" evidence="3">
    <location>
        <begin position="1"/>
        <end position="24"/>
    </location>
</feature>
<dbReference type="PANTHER" id="PTHR30483:SF6">
    <property type="entry name" value="PERIPLASMIC BINDING PROTEIN OF ABC TRANSPORTER FOR NATURAL AMINO ACIDS"/>
    <property type="match status" value="1"/>
</dbReference>
<dbReference type="CDD" id="cd06336">
    <property type="entry name" value="PBP1_ABC_ligand_binding-like"/>
    <property type="match status" value="1"/>
</dbReference>
<dbReference type="PANTHER" id="PTHR30483">
    <property type="entry name" value="LEUCINE-SPECIFIC-BINDING PROTEIN"/>
    <property type="match status" value="1"/>
</dbReference>
<dbReference type="AlphaFoldDB" id="A0A8J8GH44"/>
<evidence type="ECO:0000313" key="5">
    <source>
        <dbReference type="EMBL" id="NSL51676.1"/>
    </source>
</evidence>
<evidence type="ECO:0000256" key="2">
    <source>
        <dbReference type="ARBA" id="ARBA00022729"/>
    </source>
</evidence>
<dbReference type="RefSeq" id="WP_173730880.1">
    <property type="nucleotide sequence ID" value="NZ_JABTTE010000008.1"/>
</dbReference>
<dbReference type="InterPro" id="IPR028082">
    <property type="entry name" value="Peripla_BP_I"/>
</dbReference>
<accession>A0A8J8GH44</accession>
<dbReference type="Pfam" id="PF13458">
    <property type="entry name" value="Peripla_BP_6"/>
    <property type="match status" value="1"/>
</dbReference>
<feature type="chain" id="PRO_5038513824" evidence="3">
    <location>
        <begin position="25"/>
        <end position="403"/>
    </location>
</feature>
<dbReference type="InterPro" id="IPR028081">
    <property type="entry name" value="Leu-bd"/>
</dbReference>
<keyword evidence="2 3" id="KW-0732">Signal</keyword>
<dbReference type="Proteomes" id="UP000625804">
    <property type="component" value="Unassembled WGS sequence"/>
</dbReference>
<evidence type="ECO:0000256" key="3">
    <source>
        <dbReference type="SAM" id="SignalP"/>
    </source>
</evidence>
<sequence length="403" mass="44306">MKIQKLGVLFCLLAGILLTLTACLDSTSQPSTSEGKTETENSADLGENVVNIGFSGPLSGSAAYYGEKILNGMELAIEEINQEGFEVNGKTYKLNLVALDDKYLPNETAANAKRLVEQYHTPIIFTPHSGGVYALQVFNEQDKFLIGAYTSEPSVTEKGNSLTIRIPPSYHGYLEPFTTYAMEKFGTKLAAIPPVTQYGQDWAKALIPFWEEKGGEVVYESSVDFAKDTDFFTILTNALKKNPDVLFIGGPSEPTAKVAKQARELGFKGGFIVMDQAKLDEMQRLTGSYEFLEGSIGTMPIIYADYPGVAEFVDKYRKKYGKDPGSESGYHYLTMYVLVEAMKAAENVEDAEAIRKHIQDGLDAIPEEKKVYVIPRVDENGAFKTNVRVGAVENGEIIGIKVN</sequence>
<comment type="caution">
    <text evidence="5">The sequence shown here is derived from an EMBL/GenBank/DDBJ whole genome shotgun (WGS) entry which is preliminary data.</text>
</comment>
<dbReference type="PROSITE" id="PS51257">
    <property type="entry name" value="PROKAR_LIPOPROTEIN"/>
    <property type="match status" value="1"/>
</dbReference>
<proteinExistence type="inferred from homology"/>
<evidence type="ECO:0000313" key="6">
    <source>
        <dbReference type="Proteomes" id="UP000625804"/>
    </source>
</evidence>
<dbReference type="EMBL" id="JABTTE010000008">
    <property type="protein sequence ID" value="NSL51676.1"/>
    <property type="molecule type" value="Genomic_DNA"/>
</dbReference>
<name>A0A8J8GH44_9BACI</name>
<evidence type="ECO:0000259" key="4">
    <source>
        <dbReference type="Pfam" id="PF13458"/>
    </source>
</evidence>